<feature type="region of interest" description="Disordered" evidence="1">
    <location>
        <begin position="201"/>
        <end position="226"/>
    </location>
</feature>
<dbReference type="Gene3D" id="3.40.50.1820">
    <property type="entry name" value="alpha/beta hydrolase"/>
    <property type="match status" value="1"/>
</dbReference>
<feature type="region of interest" description="Disordered" evidence="1">
    <location>
        <begin position="1"/>
        <end position="60"/>
    </location>
</feature>
<feature type="compositionally biased region" description="Basic and acidic residues" evidence="1">
    <location>
        <begin position="489"/>
        <end position="502"/>
    </location>
</feature>
<feature type="compositionally biased region" description="Polar residues" evidence="1">
    <location>
        <begin position="526"/>
        <end position="539"/>
    </location>
</feature>
<dbReference type="InterPro" id="IPR000073">
    <property type="entry name" value="AB_hydrolase_1"/>
</dbReference>
<proteinExistence type="predicted"/>
<dbReference type="RefSeq" id="XP_022507833.1">
    <property type="nucleotide sequence ID" value="XM_022659890.1"/>
</dbReference>
<feature type="region of interest" description="Disordered" evidence="1">
    <location>
        <begin position="465"/>
        <end position="545"/>
    </location>
</feature>
<evidence type="ECO:0000259" key="2">
    <source>
        <dbReference type="Pfam" id="PF12697"/>
    </source>
</evidence>
<name>A0A177EWX8_9EURO</name>
<comment type="caution">
    <text evidence="3">The sequence shown here is derived from an EMBL/GenBank/DDBJ whole genome shotgun (WGS) entry which is preliminary data.</text>
</comment>
<reference evidence="3 4" key="1">
    <citation type="submission" date="2016-03" db="EMBL/GenBank/DDBJ databases">
        <title>Draft genome sequence of the Fonsecaea monophora CBS 269.37.</title>
        <authorList>
            <person name="Bombassaro A."/>
            <person name="Vinicius W.A."/>
            <person name="De Hoog S."/>
            <person name="Sun J."/>
            <person name="Souza E.M."/>
            <person name="Raittz R.T."/>
            <person name="Costa F."/>
            <person name="Leao A.C."/>
            <person name="Tadra-Sfeir M.Z."/>
            <person name="Baura V."/>
            <person name="Balsanelli E."/>
            <person name="Pedrosa F.O."/>
            <person name="Moreno L.F."/>
            <person name="Steffens M.B."/>
            <person name="Xi L."/>
            <person name="Bocca A.L."/>
            <person name="Felipe M.S."/>
            <person name="Teixeira M."/>
            <person name="Telles Filho F.Q."/>
            <person name="Azevedo C.M."/>
            <person name="Gomes R."/>
            <person name="Vicente V.A."/>
        </authorList>
    </citation>
    <scope>NUCLEOTIDE SEQUENCE [LARGE SCALE GENOMIC DNA]</scope>
    <source>
        <strain evidence="3 4">CBS 269.37</strain>
    </source>
</reference>
<feature type="compositionally biased region" description="Basic and acidic residues" evidence="1">
    <location>
        <begin position="465"/>
        <end position="481"/>
    </location>
</feature>
<feature type="compositionally biased region" description="Polar residues" evidence="1">
    <location>
        <begin position="394"/>
        <end position="415"/>
    </location>
</feature>
<feature type="compositionally biased region" description="Polar residues" evidence="1">
    <location>
        <begin position="217"/>
        <end position="226"/>
    </location>
</feature>
<dbReference type="SUPFAM" id="SSF53474">
    <property type="entry name" value="alpha/beta-Hydrolases"/>
    <property type="match status" value="1"/>
</dbReference>
<feature type="compositionally biased region" description="Basic and acidic residues" evidence="1">
    <location>
        <begin position="369"/>
        <end position="390"/>
    </location>
</feature>
<feature type="region of interest" description="Disordered" evidence="1">
    <location>
        <begin position="322"/>
        <end position="415"/>
    </location>
</feature>
<feature type="domain" description="AB hydrolase-1" evidence="2">
    <location>
        <begin position="68"/>
        <end position="250"/>
    </location>
</feature>
<dbReference type="GeneID" id="34605091"/>
<dbReference type="PANTHER" id="PTHR47842:SF3">
    <property type="entry name" value="DUF676 DOMAIN-CONTAINING PROTEIN"/>
    <property type="match status" value="1"/>
</dbReference>
<feature type="compositionally biased region" description="Polar residues" evidence="1">
    <location>
        <begin position="355"/>
        <end position="367"/>
    </location>
</feature>
<feature type="compositionally biased region" description="Basic and acidic residues" evidence="1">
    <location>
        <begin position="324"/>
        <end position="337"/>
    </location>
</feature>
<dbReference type="InterPro" id="IPR029058">
    <property type="entry name" value="AB_hydrolase_fold"/>
</dbReference>
<dbReference type="OrthoDB" id="3248508at2759"/>
<dbReference type="AlphaFoldDB" id="A0A177EWX8"/>
<dbReference type="EMBL" id="LVKK01000106">
    <property type="protein sequence ID" value="OAG35881.1"/>
    <property type="molecule type" value="Genomic_DNA"/>
</dbReference>
<accession>A0A177EWX8</accession>
<dbReference type="Pfam" id="PF12697">
    <property type="entry name" value="Abhydrolase_6"/>
    <property type="match status" value="1"/>
</dbReference>
<evidence type="ECO:0000256" key="1">
    <source>
        <dbReference type="SAM" id="MobiDB-lite"/>
    </source>
</evidence>
<protein>
    <recommendedName>
        <fullName evidence="2">AB hydrolase-1 domain-containing protein</fullName>
    </recommendedName>
</protein>
<evidence type="ECO:0000313" key="4">
    <source>
        <dbReference type="Proteomes" id="UP000077002"/>
    </source>
</evidence>
<dbReference type="Proteomes" id="UP000077002">
    <property type="component" value="Unassembled WGS sequence"/>
</dbReference>
<feature type="compositionally biased region" description="Low complexity" evidence="1">
    <location>
        <begin position="503"/>
        <end position="512"/>
    </location>
</feature>
<organism evidence="3 4">
    <name type="scientific">Fonsecaea monophora</name>
    <dbReference type="NCBI Taxonomy" id="254056"/>
    <lineage>
        <taxon>Eukaryota</taxon>
        <taxon>Fungi</taxon>
        <taxon>Dikarya</taxon>
        <taxon>Ascomycota</taxon>
        <taxon>Pezizomycotina</taxon>
        <taxon>Eurotiomycetes</taxon>
        <taxon>Chaetothyriomycetidae</taxon>
        <taxon>Chaetothyriales</taxon>
        <taxon>Herpotrichiellaceae</taxon>
        <taxon>Fonsecaea</taxon>
    </lineage>
</organism>
<evidence type="ECO:0000313" key="3">
    <source>
        <dbReference type="EMBL" id="OAG35881.1"/>
    </source>
</evidence>
<sequence length="618" mass="68880">MAARSKPPLPPRTPSASSNGHASYLLPSIGSDRHSSVYLGGLHDPRTSSTQSLQPVKPPDDGRRTLLVVYIHGFLGTETSFKSFPAHVHGLLTSAVAETHVVYTKIYPRYKSRKNISFARDDFSNWLAPRESSTTDVILVGHSLGGILAAEVTLIPSHFPPGNKNLLQHRILGLMAFDTPFLGMHPGVVGTGIASLFRTPPQLPEAQLPTPSPFSGVPSTSEDPTYNPAYSNDVHLANRTGKLRRAWYFWNKHCGELAKAAGDYLSSHLEFGGCLADYPGLKRRYSAIRALEDVDEILDPRSPEGKLMKRVRFVNYYSASTGPIRERSPSPGKERVLLEPPTTELQDMSTRRSSGESLRPSTVSSPRLSLEEHRDGEVISKDVAELKIDPDPPSSFSVSKTSELTSTSDPFNDSRGSVEALSLELGLPPLAALPERPAEFDPSQYRDKDTLKVVQKEHERQVQAYERAVRDRNKSVEEREKLLRKHERKQQERASKAIKEQENQQQKQQLELTSTKPQVEYERQLQQEQKASSATQENGKAQKDRKFCALPAIDPNTRKRDPTWIRVYMGGIDEVTAHTSMFNESETYAKLVADVVERIKTWVAEDATSRAVLAAMEQ</sequence>
<gene>
    <name evidence="3" type="ORF">AYO21_09964</name>
</gene>
<keyword evidence="4" id="KW-1185">Reference proteome</keyword>
<dbReference type="PANTHER" id="PTHR47842">
    <property type="entry name" value="EXPRESSED PROTEIN"/>
    <property type="match status" value="1"/>
</dbReference>